<sequence length="139" mass="15885">MIFPAAFLFPGVAKPLTNHFMSLKSLKSECLPLETHPLRIHSPGASTLALSSQRKWRRRAAGHDKKRAPRRPLNDLPRSAGSIFFFFVAPCVVKGDRRGDDNDDELEMDRSVWRLGGRRSDLRARKRMLMQQKSRSESL</sequence>
<evidence type="ECO:0000313" key="2">
    <source>
        <dbReference type="EMBL" id="TKR95898.1"/>
    </source>
</evidence>
<accession>A0A4U5PH82</accession>
<comment type="caution">
    <text evidence="2">The sequence shown here is derived from an EMBL/GenBank/DDBJ whole genome shotgun (WGS) entry which is preliminary data.</text>
</comment>
<feature type="compositionally biased region" description="Basic residues" evidence="1">
    <location>
        <begin position="54"/>
        <end position="70"/>
    </location>
</feature>
<dbReference type="EMBL" id="AZBU02000002">
    <property type="protein sequence ID" value="TKR95898.1"/>
    <property type="molecule type" value="Genomic_DNA"/>
</dbReference>
<name>A0A4U5PH82_STECR</name>
<reference evidence="2 3" key="1">
    <citation type="journal article" date="2015" name="Genome Biol.">
        <title>Comparative genomics of Steinernema reveals deeply conserved gene regulatory networks.</title>
        <authorList>
            <person name="Dillman A.R."/>
            <person name="Macchietto M."/>
            <person name="Porter C.F."/>
            <person name="Rogers A."/>
            <person name="Williams B."/>
            <person name="Antoshechkin I."/>
            <person name="Lee M.M."/>
            <person name="Goodwin Z."/>
            <person name="Lu X."/>
            <person name="Lewis E.E."/>
            <person name="Goodrich-Blair H."/>
            <person name="Stock S.P."/>
            <person name="Adams B.J."/>
            <person name="Sternberg P.W."/>
            <person name="Mortazavi A."/>
        </authorList>
    </citation>
    <scope>NUCLEOTIDE SEQUENCE [LARGE SCALE GENOMIC DNA]</scope>
    <source>
        <strain evidence="2 3">ALL</strain>
    </source>
</reference>
<evidence type="ECO:0000256" key="1">
    <source>
        <dbReference type="SAM" id="MobiDB-lite"/>
    </source>
</evidence>
<evidence type="ECO:0000313" key="3">
    <source>
        <dbReference type="Proteomes" id="UP000298663"/>
    </source>
</evidence>
<proteinExistence type="predicted"/>
<feature type="region of interest" description="Disordered" evidence="1">
    <location>
        <begin position="49"/>
        <end position="75"/>
    </location>
</feature>
<gene>
    <name evidence="2" type="ORF">L596_010006</name>
</gene>
<organism evidence="2 3">
    <name type="scientific">Steinernema carpocapsae</name>
    <name type="common">Entomopathogenic nematode</name>
    <dbReference type="NCBI Taxonomy" id="34508"/>
    <lineage>
        <taxon>Eukaryota</taxon>
        <taxon>Metazoa</taxon>
        <taxon>Ecdysozoa</taxon>
        <taxon>Nematoda</taxon>
        <taxon>Chromadorea</taxon>
        <taxon>Rhabditida</taxon>
        <taxon>Tylenchina</taxon>
        <taxon>Panagrolaimomorpha</taxon>
        <taxon>Strongyloidoidea</taxon>
        <taxon>Steinernematidae</taxon>
        <taxon>Steinernema</taxon>
    </lineage>
</organism>
<dbReference type="Proteomes" id="UP000298663">
    <property type="component" value="Unassembled WGS sequence"/>
</dbReference>
<protein>
    <submittedName>
        <fullName evidence="2">Uncharacterized protein</fullName>
    </submittedName>
</protein>
<keyword evidence="3" id="KW-1185">Reference proteome</keyword>
<reference evidence="2 3" key="2">
    <citation type="journal article" date="2019" name="G3 (Bethesda)">
        <title>Hybrid Assembly of the Genome of the Entomopathogenic Nematode Steinernema carpocapsae Identifies the X-Chromosome.</title>
        <authorList>
            <person name="Serra L."/>
            <person name="Macchietto M."/>
            <person name="Macias-Munoz A."/>
            <person name="McGill C.J."/>
            <person name="Rodriguez I.M."/>
            <person name="Rodriguez B."/>
            <person name="Murad R."/>
            <person name="Mortazavi A."/>
        </authorList>
    </citation>
    <scope>NUCLEOTIDE SEQUENCE [LARGE SCALE GENOMIC DNA]</scope>
    <source>
        <strain evidence="2 3">ALL</strain>
    </source>
</reference>
<dbReference type="AlphaFoldDB" id="A0A4U5PH82"/>